<dbReference type="AlphaFoldDB" id="A0A2H3NNS2"/>
<evidence type="ECO:0000256" key="4">
    <source>
        <dbReference type="ARBA" id="ARBA00022679"/>
    </source>
</evidence>
<dbReference type="CDD" id="cd06223">
    <property type="entry name" value="PRTases_typeI"/>
    <property type="match status" value="1"/>
</dbReference>
<comment type="similarity">
    <text evidence="6">Belongs to the purine/pyrimidine phosphoribosyltransferase family. PyrE subfamily.</text>
</comment>
<dbReference type="Proteomes" id="UP000221024">
    <property type="component" value="Unassembled WGS sequence"/>
</dbReference>
<keyword evidence="4 6" id="KW-0808">Transferase</keyword>
<dbReference type="EMBL" id="PDEP01000007">
    <property type="protein sequence ID" value="PEN06643.1"/>
    <property type="molecule type" value="Genomic_DNA"/>
</dbReference>
<comment type="cofactor">
    <cofactor evidence="6">
        <name>Mg(2+)</name>
        <dbReference type="ChEBI" id="CHEBI:18420"/>
    </cofactor>
</comment>
<dbReference type="GO" id="GO:0000287">
    <property type="term" value="F:magnesium ion binding"/>
    <property type="evidence" value="ECO:0007669"/>
    <property type="project" value="UniProtKB-UniRule"/>
</dbReference>
<dbReference type="InterPro" id="IPR029057">
    <property type="entry name" value="PRTase-like"/>
</dbReference>
<feature type="binding site" evidence="6">
    <location>
        <position position="169"/>
    </location>
    <ligand>
        <name>orotate</name>
        <dbReference type="ChEBI" id="CHEBI:30839"/>
    </ligand>
</feature>
<evidence type="ECO:0000256" key="5">
    <source>
        <dbReference type="ARBA" id="ARBA00022975"/>
    </source>
</evidence>
<name>A0A2H3NNS2_9BACT</name>
<evidence type="ECO:0000259" key="7">
    <source>
        <dbReference type="Pfam" id="PF00156"/>
    </source>
</evidence>
<dbReference type="EC" id="2.4.2.10" evidence="2 6"/>
<dbReference type="SUPFAM" id="SSF53271">
    <property type="entry name" value="PRTase-like"/>
    <property type="match status" value="1"/>
</dbReference>
<dbReference type="InterPro" id="IPR000836">
    <property type="entry name" value="PRTase_dom"/>
</dbReference>
<dbReference type="Gene3D" id="3.40.50.2020">
    <property type="match status" value="1"/>
</dbReference>
<dbReference type="PANTHER" id="PTHR19278">
    <property type="entry name" value="OROTATE PHOSPHORIBOSYLTRANSFERASE"/>
    <property type="match status" value="1"/>
</dbReference>
<dbReference type="PANTHER" id="PTHR19278:SF9">
    <property type="entry name" value="URIDINE 5'-MONOPHOSPHATE SYNTHASE"/>
    <property type="match status" value="1"/>
</dbReference>
<feature type="binding site" evidence="6">
    <location>
        <position position="139"/>
    </location>
    <ligand>
        <name>5-phospho-alpha-D-ribose 1-diphosphate</name>
        <dbReference type="ChEBI" id="CHEBI:58017"/>
        <note>ligand shared between dimeric partners</note>
    </ligand>
</feature>
<comment type="pathway">
    <text evidence="1 6">Pyrimidine metabolism; UMP biosynthesis via de novo pathway; UMP from orotate: step 1/2.</text>
</comment>
<feature type="binding site" description="in other chain" evidence="6">
    <location>
        <begin position="165"/>
        <end position="173"/>
    </location>
    <ligand>
        <name>5-phospho-alpha-D-ribose 1-diphosphate</name>
        <dbReference type="ChEBI" id="CHEBI:58017"/>
        <note>ligand shared between dimeric partners</note>
    </ligand>
</feature>
<feature type="binding site" evidence="6">
    <location>
        <position position="145"/>
    </location>
    <ligand>
        <name>5-phospho-alpha-D-ribose 1-diphosphate</name>
        <dbReference type="ChEBI" id="CHEBI:58017"/>
        <note>ligand shared between dimeric partners</note>
    </ligand>
</feature>
<keyword evidence="9" id="KW-1185">Reference proteome</keyword>
<comment type="catalytic activity">
    <reaction evidence="6">
        <text>orotidine 5'-phosphate + diphosphate = orotate + 5-phospho-alpha-D-ribose 1-diphosphate</text>
        <dbReference type="Rhea" id="RHEA:10380"/>
        <dbReference type="ChEBI" id="CHEBI:30839"/>
        <dbReference type="ChEBI" id="CHEBI:33019"/>
        <dbReference type="ChEBI" id="CHEBI:57538"/>
        <dbReference type="ChEBI" id="CHEBI:58017"/>
        <dbReference type="EC" id="2.4.2.10"/>
    </reaction>
</comment>
<protein>
    <recommendedName>
        <fullName evidence="2 6">Orotate phosphoribosyltransferase</fullName>
        <shortName evidence="6">OPRT</shortName>
        <shortName evidence="6">OPRTase</shortName>
        <ecNumber evidence="2 6">2.4.2.10</ecNumber>
    </recommendedName>
</protein>
<dbReference type="InterPro" id="IPR004467">
    <property type="entry name" value="Or_phspho_trans_dom"/>
</dbReference>
<comment type="caution">
    <text evidence="6">Lacks conserved residue(s) required for the propagation of feature annotation.</text>
</comment>
<keyword evidence="3 6" id="KW-0328">Glycosyltransferase</keyword>
<dbReference type="Pfam" id="PF00156">
    <property type="entry name" value="Pribosyltran"/>
    <property type="match status" value="1"/>
</dbReference>
<dbReference type="GO" id="GO:0019856">
    <property type="term" value="P:pyrimidine nucleobase biosynthetic process"/>
    <property type="evidence" value="ECO:0007669"/>
    <property type="project" value="TreeGrafter"/>
</dbReference>
<dbReference type="HAMAP" id="MF_01208">
    <property type="entry name" value="PyrE"/>
    <property type="match status" value="1"/>
</dbReference>
<proteinExistence type="inferred from homology"/>
<dbReference type="OrthoDB" id="9802134at2"/>
<comment type="function">
    <text evidence="6">Catalyzes the transfer of a ribosyl phosphate group from 5-phosphoribose 1-diphosphate to orotate, leading to the formation of orotidine monophosphate (OMP).</text>
</comment>
<sequence>MRPKKKPSARIHPARCRNNAARAIRRCSAHLSPLPVSTCTTAPRSLAVRIAHVLLNEEAVQVRPNDPFTWSSGWIAPVYCDNRVLLDAPDARARIQEGFVAYCAEQDDLPRVVAGTATAGIPHATLLADRLHTGLAYVRSSAKSHGRRRQVEGRVAATDSVIIVEDLVSTGGSALDAVHGVRRTGASVQGVLAIFSYDFPTAREAFADADCSLHALTTFETLAQVARDTGRLSSAAYDDVMRWHRAPSDWTPTTA</sequence>
<keyword evidence="6" id="KW-0460">Magnesium</keyword>
<reference evidence="8 9" key="1">
    <citation type="submission" date="2017-10" db="EMBL/GenBank/DDBJ databases">
        <title>Draft genome of Longimonas halophila.</title>
        <authorList>
            <person name="Goh K.M."/>
            <person name="Shamsir M.S."/>
            <person name="Lim S.W."/>
        </authorList>
    </citation>
    <scope>NUCLEOTIDE SEQUENCE [LARGE SCALE GENOMIC DNA]</scope>
    <source>
        <strain evidence="8 9">KCTC 42399</strain>
    </source>
</reference>
<gene>
    <name evidence="6 8" type="primary">pyrE</name>
    <name evidence="8" type="ORF">CRI93_08320</name>
</gene>
<comment type="subunit">
    <text evidence="6">Homodimer.</text>
</comment>
<dbReference type="UniPathway" id="UPA00070">
    <property type="reaction ID" value="UER00119"/>
</dbReference>
<dbReference type="InterPro" id="IPR023031">
    <property type="entry name" value="OPRT"/>
</dbReference>
<feature type="binding site" evidence="6">
    <location>
        <position position="143"/>
    </location>
    <ligand>
        <name>5-phospho-alpha-D-ribose 1-diphosphate</name>
        <dbReference type="ChEBI" id="CHEBI:58017"/>
        <note>ligand shared between dimeric partners</note>
    </ligand>
</feature>
<accession>A0A2H3NNS2</accession>
<evidence type="ECO:0000313" key="8">
    <source>
        <dbReference type="EMBL" id="PEN06643.1"/>
    </source>
</evidence>
<comment type="caution">
    <text evidence="8">The sequence shown here is derived from an EMBL/GenBank/DDBJ whole genome shotgun (WGS) entry which is preliminary data.</text>
</comment>
<dbReference type="NCBIfam" id="TIGR00336">
    <property type="entry name" value="pyrE"/>
    <property type="match status" value="1"/>
</dbReference>
<evidence type="ECO:0000256" key="3">
    <source>
        <dbReference type="ARBA" id="ARBA00022676"/>
    </source>
</evidence>
<evidence type="ECO:0000256" key="6">
    <source>
        <dbReference type="HAMAP-Rule" id="MF_01208"/>
    </source>
</evidence>
<feature type="domain" description="Phosphoribosyltransferase" evidence="7">
    <location>
        <begin position="107"/>
        <end position="187"/>
    </location>
</feature>
<dbReference type="GO" id="GO:0004588">
    <property type="term" value="F:orotate phosphoribosyltransferase activity"/>
    <property type="evidence" value="ECO:0007669"/>
    <property type="project" value="UniProtKB-UniRule"/>
</dbReference>
<evidence type="ECO:0000256" key="1">
    <source>
        <dbReference type="ARBA" id="ARBA00004889"/>
    </source>
</evidence>
<keyword evidence="5 6" id="KW-0665">Pyrimidine biosynthesis</keyword>
<evidence type="ECO:0000313" key="9">
    <source>
        <dbReference type="Proteomes" id="UP000221024"/>
    </source>
</evidence>
<organism evidence="8 9">
    <name type="scientific">Longimonas halophila</name>
    <dbReference type="NCBI Taxonomy" id="1469170"/>
    <lineage>
        <taxon>Bacteria</taxon>
        <taxon>Pseudomonadati</taxon>
        <taxon>Rhodothermota</taxon>
        <taxon>Rhodothermia</taxon>
        <taxon>Rhodothermales</taxon>
        <taxon>Salisaetaceae</taxon>
        <taxon>Longimonas</taxon>
    </lineage>
</organism>
<evidence type="ECO:0000256" key="2">
    <source>
        <dbReference type="ARBA" id="ARBA00011971"/>
    </source>
</evidence>
<dbReference type="GO" id="GO:0044205">
    <property type="term" value="P:'de novo' UMP biosynthetic process"/>
    <property type="evidence" value="ECO:0007669"/>
    <property type="project" value="UniProtKB-UniRule"/>
</dbReference>